<name>D2J8K1_STAEP</name>
<reference evidence="1" key="1">
    <citation type="submission" date="2009-08" db="EMBL/GenBank/DDBJ databases">
        <authorList>
            <person name="Gill J."/>
            <person name="Borman J."/>
            <person name="Shetty J."/>
            <person name="Hostetler J."/>
            <person name="Durkin S."/>
            <person name="Montgomery B."/>
        </authorList>
    </citation>
    <scope>NUCLEOTIDE SEQUENCE</scope>
    <source>
        <strain evidence="1">CDC9</strain>
        <plasmid evidence="1">SAP045A</plasmid>
    </source>
</reference>
<dbReference type="EMBL" id="GQ900402">
    <property type="protein sequence ID" value="ADA61772.1"/>
    <property type="molecule type" value="Genomic_DNA"/>
</dbReference>
<keyword evidence="1" id="KW-0614">Plasmid</keyword>
<dbReference type="AlphaFoldDB" id="D2J8K1"/>
<gene>
    <name evidence="1" type="ORF">SAP045A_040</name>
</gene>
<accession>D2J8K1</accession>
<protein>
    <recommendedName>
        <fullName evidence="2">YolD-like family protein</fullName>
    </recommendedName>
</protein>
<proteinExistence type="predicted"/>
<organism evidence="1">
    <name type="scientific">Staphylococcus epidermidis</name>
    <dbReference type="NCBI Taxonomy" id="1282"/>
    <lineage>
        <taxon>Bacteria</taxon>
        <taxon>Bacillati</taxon>
        <taxon>Bacillota</taxon>
        <taxon>Bacilli</taxon>
        <taxon>Bacillales</taxon>
        <taxon>Staphylococcaceae</taxon>
        <taxon>Staphylococcus</taxon>
    </lineage>
</organism>
<evidence type="ECO:0008006" key="2">
    <source>
        <dbReference type="Google" id="ProtNLM"/>
    </source>
</evidence>
<reference evidence="1" key="2">
    <citation type="submission" date="2009-12" db="EMBL/GenBank/DDBJ databases">
        <authorList>
            <person name="Summers A.O."/>
            <person name="Shearer J."/>
            <person name="Wireman J."/>
        </authorList>
    </citation>
    <scope>NUCLEOTIDE SEQUENCE</scope>
    <source>
        <strain evidence="1">CDC9</strain>
        <plasmid evidence="1">SAP045A</plasmid>
    </source>
</reference>
<sequence>MKVINPNAPDKYKYEMDYRKIPREYLNARIPKGRGMVKWQPFVICTNLIKKSNLIGFKHNIYVNYV</sequence>
<geneLocation type="plasmid" evidence="1">
    <name>SAP045A</name>
</geneLocation>
<evidence type="ECO:0000313" key="1">
    <source>
        <dbReference type="EMBL" id="ADA61772.1"/>
    </source>
</evidence>